<feature type="compositionally biased region" description="Polar residues" evidence="1">
    <location>
        <begin position="13"/>
        <end position="23"/>
    </location>
</feature>
<evidence type="ECO:0000256" key="1">
    <source>
        <dbReference type="SAM" id="MobiDB-lite"/>
    </source>
</evidence>
<reference evidence="2" key="1">
    <citation type="submission" date="2014-09" db="EMBL/GenBank/DDBJ databases">
        <authorList>
            <person name="Magalhaes I.L.F."/>
            <person name="Oliveira U."/>
            <person name="Santos F.R."/>
            <person name="Vidigal T.H.D.A."/>
            <person name="Brescovit A.D."/>
            <person name="Santos A.J."/>
        </authorList>
    </citation>
    <scope>NUCLEOTIDE SEQUENCE</scope>
    <source>
        <tissue evidence="2">Shoot tissue taken approximately 20 cm above the soil surface</tissue>
    </source>
</reference>
<dbReference type="EMBL" id="GBRH01233377">
    <property type="protein sequence ID" value="JAD64518.1"/>
    <property type="molecule type" value="Transcribed_RNA"/>
</dbReference>
<evidence type="ECO:0000313" key="2">
    <source>
        <dbReference type="EMBL" id="JAD64518.1"/>
    </source>
</evidence>
<proteinExistence type="predicted"/>
<dbReference type="AlphaFoldDB" id="A0A0A9BQS9"/>
<sequence length="23" mass="2617">MSVMVPEVPMTRCSRTTSFSKNK</sequence>
<name>A0A0A9BQS9_ARUDO</name>
<feature type="region of interest" description="Disordered" evidence="1">
    <location>
        <begin position="1"/>
        <end position="23"/>
    </location>
</feature>
<reference evidence="2" key="2">
    <citation type="journal article" date="2015" name="Data Brief">
        <title>Shoot transcriptome of the giant reed, Arundo donax.</title>
        <authorList>
            <person name="Barrero R.A."/>
            <person name="Guerrero F.D."/>
            <person name="Moolhuijzen P."/>
            <person name="Goolsby J.A."/>
            <person name="Tidwell J."/>
            <person name="Bellgard S.E."/>
            <person name="Bellgard M.I."/>
        </authorList>
    </citation>
    <scope>NUCLEOTIDE SEQUENCE</scope>
    <source>
        <tissue evidence="2">Shoot tissue taken approximately 20 cm above the soil surface</tissue>
    </source>
</reference>
<organism evidence="2">
    <name type="scientific">Arundo donax</name>
    <name type="common">Giant reed</name>
    <name type="synonym">Donax arundinaceus</name>
    <dbReference type="NCBI Taxonomy" id="35708"/>
    <lineage>
        <taxon>Eukaryota</taxon>
        <taxon>Viridiplantae</taxon>
        <taxon>Streptophyta</taxon>
        <taxon>Embryophyta</taxon>
        <taxon>Tracheophyta</taxon>
        <taxon>Spermatophyta</taxon>
        <taxon>Magnoliopsida</taxon>
        <taxon>Liliopsida</taxon>
        <taxon>Poales</taxon>
        <taxon>Poaceae</taxon>
        <taxon>PACMAD clade</taxon>
        <taxon>Arundinoideae</taxon>
        <taxon>Arundineae</taxon>
        <taxon>Arundo</taxon>
    </lineage>
</organism>
<protein>
    <submittedName>
        <fullName evidence="2">Uncharacterized protein</fullName>
    </submittedName>
</protein>
<accession>A0A0A9BQS9</accession>